<gene>
    <name evidence="6 7" type="primary">rplJ</name>
    <name evidence="7" type="ORF">GCM10010987_48980</name>
</gene>
<dbReference type="NCBIfam" id="NF000955">
    <property type="entry name" value="PRK00099.1-1"/>
    <property type="match status" value="1"/>
</dbReference>
<dbReference type="GO" id="GO:0070180">
    <property type="term" value="F:large ribosomal subunit rRNA binding"/>
    <property type="evidence" value="ECO:0007669"/>
    <property type="project" value="UniProtKB-UniRule"/>
</dbReference>
<dbReference type="HAMAP" id="MF_00362">
    <property type="entry name" value="Ribosomal_uL10"/>
    <property type="match status" value="1"/>
</dbReference>
<keyword evidence="6" id="KW-0699">rRNA-binding</keyword>
<name>A0AA87W937_9BRAD</name>
<dbReference type="PANTHER" id="PTHR11560">
    <property type="entry name" value="39S RIBOSOMAL PROTEIN L10, MITOCHONDRIAL"/>
    <property type="match status" value="1"/>
</dbReference>
<dbReference type="Gene3D" id="3.30.70.1730">
    <property type="match status" value="1"/>
</dbReference>
<dbReference type="GO" id="GO:0005840">
    <property type="term" value="C:ribosome"/>
    <property type="evidence" value="ECO:0007669"/>
    <property type="project" value="UniProtKB-KW"/>
</dbReference>
<dbReference type="InterPro" id="IPR022973">
    <property type="entry name" value="Ribosomal_uL10_bac"/>
</dbReference>
<dbReference type="GO" id="GO:0006412">
    <property type="term" value="P:translation"/>
    <property type="evidence" value="ECO:0007669"/>
    <property type="project" value="UniProtKB-UniRule"/>
</dbReference>
<dbReference type="InterPro" id="IPR047865">
    <property type="entry name" value="Ribosomal_uL10_bac_type"/>
</dbReference>
<evidence type="ECO:0000313" key="7">
    <source>
        <dbReference type="EMBL" id="GGI28356.1"/>
    </source>
</evidence>
<reference evidence="7" key="1">
    <citation type="journal article" date="2014" name="Int. J. Syst. Evol. Microbiol.">
        <title>Complete genome sequence of Corynebacterium casei LMG S-19264T (=DSM 44701T), isolated from a smear-ripened cheese.</title>
        <authorList>
            <consortium name="US DOE Joint Genome Institute (JGI-PGF)"/>
            <person name="Walter F."/>
            <person name="Albersmeier A."/>
            <person name="Kalinowski J."/>
            <person name="Ruckert C."/>
        </authorList>
    </citation>
    <scope>NUCLEOTIDE SEQUENCE</scope>
    <source>
        <strain evidence="7">CGMCC 1.15034</strain>
    </source>
</reference>
<dbReference type="Pfam" id="PF00466">
    <property type="entry name" value="Ribosomal_L10"/>
    <property type="match status" value="1"/>
</dbReference>
<dbReference type="InterPro" id="IPR043141">
    <property type="entry name" value="Ribosomal_uL10-like_sf"/>
</dbReference>
<dbReference type="FunFam" id="3.30.70.1730:FF:000029">
    <property type="entry name" value="50S ribosomal protein L10"/>
    <property type="match status" value="1"/>
</dbReference>
<evidence type="ECO:0000256" key="2">
    <source>
        <dbReference type="ARBA" id="ARBA00008889"/>
    </source>
</evidence>
<evidence type="ECO:0000313" key="8">
    <source>
        <dbReference type="Proteomes" id="UP000625079"/>
    </source>
</evidence>
<proteinExistence type="inferred from homology"/>
<comment type="similarity">
    <text evidence="2 6">Belongs to the universal ribosomal protein uL10 family.</text>
</comment>
<dbReference type="InterPro" id="IPR001790">
    <property type="entry name" value="Ribosomal_uL10"/>
</dbReference>
<dbReference type="CDD" id="cd05797">
    <property type="entry name" value="Ribosomal_L10"/>
    <property type="match status" value="1"/>
</dbReference>
<dbReference type="SUPFAM" id="SSF160369">
    <property type="entry name" value="Ribosomal protein L10-like"/>
    <property type="match status" value="1"/>
</dbReference>
<comment type="caution">
    <text evidence="7">The sequence shown here is derived from an EMBL/GenBank/DDBJ whole genome shotgun (WGS) entry which is preliminary data.</text>
</comment>
<reference evidence="7" key="2">
    <citation type="submission" date="2022-12" db="EMBL/GenBank/DDBJ databases">
        <authorList>
            <person name="Sun Q."/>
            <person name="Zhou Y."/>
        </authorList>
    </citation>
    <scope>NUCLEOTIDE SEQUENCE</scope>
    <source>
        <strain evidence="7">CGMCC 1.15034</strain>
    </source>
</reference>
<dbReference type="Gene3D" id="6.10.250.290">
    <property type="match status" value="1"/>
</dbReference>
<evidence type="ECO:0000256" key="3">
    <source>
        <dbReference type="ARBA" id="ARBA00022980"/>
    </source>
</evidence>
<keyword evidence="3 6" id="KW-0689">Ribosomal protein</keyword>
<evidence type="ECO:0000256" key="5">
    <source>
        <dbReference type="ARBA" id="ARBA00035202"/>
    </source>
</evidence>
<comment type="function">
    <text evidence="1 6">Forms part of the ribosomal stalk, playing a central role in the interaction of the ribosome with GTP-bound translation factors.</text>
</comment>
<dbReference type="Proteomes" id="UP000625079">
    <property type="component" value="Unassembled WGS sequence"/>
</dbReference>
<accession>A0AA87W937</accession>
<dbReference type="GO" id="GO:1990904">
    <property type="term" value="C:ribonucleoprotein complex"/>
    <property type="evidence" value="ECO:0007669"/>
    <property type="project" value="UniProtKB-KW"/>
</dbReference>
<protein>
    <recommendedName>
        <fullName evidence="5 6">Large ribosomal subunit protein uL10</fullName>
    </recommendedName>
</protein>
<keyword evidence="4 6" id="KW-0687">Ribonucleoprotein</keyword>
<evidence type="ECO:0000256" key="4">
    <source>
        <dbReference type="ARBA" id="ARBA00023274"/>
    </source>
</evidence>
<evidence type="ECO:0000256" key="6">
    <source>
        <dbReference type="HAMAP-Rule" id="MF_00362"/>
    </source>
</evidence>
<keyword evidence="6" id="KW-0694">RNA-binding</keyword>
<dbReference type="EMBL" id="BMHC01000012">
    <property type="protein sequence ID" value="GGI28356.1"/>
    <property type="molecule type" value="Genomic_DNA"/>
</dbReference>
<dbReference type="AlphaFoldDB" id="A0AA87W937"/>
<evidence type="ECO:0000256" key="1">
    <source>
        <dbReference type="ARBA" id="ARBA00002633"/>
    </source>
</evidence>
<organism evidence="7 8">
    <name type="scientific">Bradyrhizobium guangdongense</name>
    <dbReference type="NCBI Taxonomy" id="1325090"/>
    <lineage>
        <taxon>Bacteria</taxon>
        <taxon>Pseudomonadati</taxon>
        <taxon>Pseudomonadota</taxon>
        <taxon>Alphaproteobacteria</taxon>
        <taxon>Hyphomicrobiales</taxon>
        <taxon>Nitrobacteraceae</taxon>
        <taxon>Bradyrhizobium</taxon>
    </lineage>
</organism>
<comment type="subunit">
    <text evidence="6">Part of the ribosomal stalk of the 50S ribosomal subunit. The N-terminus interacts with L11 and the large rRNA to form the base of the stalk. The C-terminus forms an elongated spine to which L12 dimers bind in a sequential fashion forming a multimeric L10(L12)X complex.</text>
</comment>
<sequence>MQPGGPAFALTANRKELAVERAAKKDAVEQLNGVFKTTSVAIVAQYSGLTVAQMQKLRQQMKQAGASVKVSKNRLAKIALEGTDVVAIGPMLKGPTVIATSNDPVAAPKVAIEFAKANEKFVIIGGSMGKTVLNVDGVKALASLPSLDELRGKIVGLIVAPATKLAQLANAPAGKLARVIQAHASKGEAA</sequence>